<keyword evidence="1" id="KW-0472">Membrane</keyword>
<proteinExistence type="predicted"/>
<keyword evidence="3" id="KW-1185">Reference proteome</keyword>
<keyword evidence="1" id="KW-1133">Transmembrane helix</keyword>
<gene>
    <name evidence="2" type="ORF">P6F46_22000</name>
</gene>
<name>A0ABT7KYM7_9BACI</name>
<evidence type="ECO:0000256" key="1">
    <source>
        <dbReference type="SAM" id="Phobius"/>
    </source>
</evidence>
<sequence>MVQYKNRLICADTLNTLGTAITWSGLPMFAFLSTGSYFLRVHFILLEQ</sequence>
<protein>
    <submittedName>
        <fullName evidence="2">Uncharacterized protein</fullName>
    </submittedName>
</protein>
<organism evidence="2 3">
    <name type="scientific">Bacillus shihchuchen</name>
    <dbReference type="NCBI Taxonomy" id="3036942"/>
    <lineage>
        <taxon>Bacteria</taxon>
        <taxon>Bacillati</taxon>
        <taxon>Bacillota</taxon>
        <taxon>Bacilli</taxon>
        <taxon>Bacillales</taxon>
        <taxon>Bacillaceae</taxon>
        <taxon>Bacillus</taxon>
        <taxon>Bacillus cereus group</taxon>
    </lineage>
</organism>
<keyword evidence="1" id="KW-0812">Transmembrane</keyword>
<evidence type="ECO:0000313" key="3">
    <source>
        <dbReference type="Proteomes" id="UP001229716"/>
    </source>
</evidence>
<feature type="transmembrane region" description="Helical" evidence="1">
    <location>
        <begin position="20"/>
        <end position="39"/>
    </location>
</feature>
<evidence type="ECO:0000313" key="2">
    <source>
        <dbReference type="EMBL" id="MDL2418848.1"/>
    </source>
</evidence>
<dbReference type="Proteomes" id="UP001229716">
    <property type="component" value="Unassembled WGS sequence"/>
</dbReference>
<accession>A0ABT7KYM7</accession>
<dbReference type="EMBL" id="JASWHZ010000001">
    <property type="protein sequence ID" value="MDL2418848.1"/>
    <property type="molecule type" value="Genomic_DNA"/>
</dbReference>
<comment type="caution">
    <text evidence="2">The sequence shown here is derived from an EMBL/GenBank/DDBJ whole genome shotgun (WGS) entry which is preliminary data.</text>
</comment>
<reference evidence="2 3" key="1">
    <citation type="journal article" date="2023" name="Int. J. Mol. Sci.">
        <title>Pathogenicity and Genomic Characterization of a Novel Genospecies, Bacillus shihchuchen, of the Bacillus cereus Group Isolated from Chinese Softshell Turtle (Pelodiscus sinensis).</title>
        <authorList>
            <person name="Cheng L.W."/>
            <person name="Byadgi O.V."/>
            <person name="Tsai C.E."/>
            <person name="Wang P.C."/>
            <person name="Chen S.C."/>
        </authorList>
    </citation>
    <scope>NUCLEOTIDE SEQUENCE [LARGE SCALE GENOMIC DNA]</scope>
    <source>
        <strain evidence="2 3">QF108-045</strain>
    </source>
</reference>